<keyword evidence="1" id="KW-0238">DNA-binding</keyword>
<keyword evidence="1" id="KW-0539">Nucleus</keyword>
<evidence type="ECO:0000259" key="3">
    <source>
        <dbReference type="PROSITE" id="PS50118"/>
    </source>
</evidence>
<dbReference type="GO" id="GO:0005634">
    <property type="term" value="C:nucleus"/>
    <property type="evidence" value="ECO:0007669"/>
    <property type="project" value="UniProtKB-UniRule"/>
</dbReference>
<evidence type="ECO:0000256" key="1">
    <source>
        <dbReference type="PROSITE-ProRule" id="PRU00267"/>
    </source>
</evidence>
<feature type="region of interest" description="Disordered" evidence="2">
    <location>
        <begin position="53"/>
        <end position="118"/>
    </location>
</feature>
<dbReference type="GO" id="GO:0003677">
    <property type="term" value="F:DNA binding"/>
    <property type="evidence" value="ECO:0007669"/>
    <property type="project" value="UniProtKB-UniRule"/>
</dbReference>
<feature type="compositionally biased region" description="Basic residues" evidence="2">
    <location>
        <begin position="78"/>
        <end position="113"/>
    </location>
</feature>
<feature type="region of interest" description="Disordered" evidence="2">
    <location>
        <begin position="277"/>
        <end position="299"/>
    </location>
</feature>
<dbReference type="InterPro" id="IPR009071">
    <property type="entry name" value="HMG_box_dom"/>
</dbReference>
<dbReference type="OrthoDB" id="1919336at2759"/>
<proteinExistence type="predicted"/>
<protein>
    <submittedName>
        <fullName evidence="4">HMG box protein</fullName>
    </submittedName>
</protein>
<dbReference type="SMART" id="SM00398">
    <property type="entry name" value="HMG"/>
    <property type="match status" value="1"/>
</dbReference>
<evidence type="ECO:0000256" key="2">
    <source>
        <dbReference type="SAM" id="MobiDB-lite"/>
    </source>
</evidence>
<dbReference type="InterPro" id="IPR036910">
    <property type="entry name" value="HMG_box_dom_sf"/>
</dbReference>
<accession>A0A8H4Q485</accession>
<name>A0A8H4Q485_9HYPO</name>
<organism evidence="4 5">
    <name type="scientific">Ophiocordyceps camponoti-floridani</name>
    <dbReference type="NCBI Taxonomy" id="2030778"/>
    <lineage>
        <taxon>Eukaryota</taxon>
        <taxon>Fungi</taxon>
        <taxon>Dikarya</taxon>
        <taxon>Ascomycota</taxon>
        <taxon>Pezizomycotina</taxon>
        <taxon>Sordariomycetes</taxon>
        <taxon>Hypocreomycetidae</taxon>
        <taxon>Hypocreales</taxon>
        <taxon>Ophiocordycipitaceae</taxon>
        <taxon>Ophiocordyceps</taxon>
    </lineage>
</organism>
<feature type="compositionally biased region" description="Low complexity" evidence="2">
    <location>
        <begin position="57"/>
        <end position="77"/>
    </location>
</feature>
<keyword evidence="5" id="KW-1185">Reference proteome</keyword>
<dbReference type="EMBL" id="JAACLJ010000005">
    <property type="protein sequence ID" value="KAF4585365.1"/>
    <property type="molecule type" value="Genomic_DNA"/>
</dbReference>
<feature type="compositionally biased region" description="Basic and acidic residues" evidence="2">
    <location>
        <begin position="277"/>
        <end position="294"/>
    </location>
</feature>
<dbReference type="CDD" id="cd00084">
    <property type="entry name" value="HMG-box_SF"/>
    <property type="match status" value="1"/>
</dbReference>
<dbReference type="SUPFAM" id="SSF47095">
    <property type="entry name" value="HMG-box"/>
    <property type="match status" value="1"/>
</dbReference>
<dbReference type="Proteomes" id="UP000562929">
    <property type="component" value="Unassembled WGS sequence"/>
</dbReference>
<feature type="DNA-binding region" description="HMG box" evidence="1">
    <location>
        <begin position="236"/>
        <end position="302"/>
    </location>
</feature>
<evidence type="ECO:0000313" key="4">
    <source>
        <dbReference type="EMBL" id="KAF4585365.1"/>
    </source>
</evidence>
<feature type="domain" description="HMG box" evidence="3">
    <location>
        <begin position="236"/>
        <end position="302"/>
    </location>
</feature>
<dbReference type="Gene3D" id="1.10.30.10">
    <property type="entry name" value="High mobility group box domain"/>
    <property type="match status" value="1"/>
</dbReference>
<comment type="caution">
    <text evidence="4">The sequence shown here is derived from an EMBL/GenBank/DDBJ whole genome shotgun (WGS) entry which is preliminary data.</text>
</comment>
<dbReference type="AlphaFoldDB" id="A0A8H4Q485"/>
<sequence>MFMSLSRVVARRVTSTGLVWASVSARRVVPVLSARAFSGSAFVLAPTTAKTKKAPAAKKAAATKKSTAGSKKSTATAAKKKKAPAKAKAKAKKPAAAAKKKKKVVVKKSKKKQMTPEEREKAKLRYLKMLSLWRMPRCRPATPWSLYVANNFPAGNDETSTAKFNRLFAEYSKSTAAEMEAFKAQTEANEIYNKKELEKWIKSYPVEVVYLANIARRRLVRILKRGAKFIPDDRQPKRPRNAMASFLATQLAGKKGAGDRQTDIFKSAVEKWKAMSDAEKKPYHDQAKAESERCKGRHEKYTQSAIRYWENNMPKRRPTVPRTRADLIKAKAKAKTTNA</sequence>
<gene>
    <name evidence="4" type="ORF">GQ602_004670</name>
</gene>
<evidence type="ECO:0000313" key="5">
    <source>
        <dbReference type="Proteomes" id="UP000562929"/>
    </source>
</evidence>
<reference evidence="4 5" key="1">
    <citation type="journal article" date="2020" name="G3 (Bethesda)">
        <title>Genetic Underpinnings of Host Manipulation by Ophiocordyceps as Revealed by Comparative Transcriptomics.</title>
        <authorList>
            <person name="Will I."/>
            <person name="Das B."/>
            <person name="Trinh T."/>
            <person name="Brachmann A."/>
            <person name="Ohm R.A."/>
            <person name="de Bekker C."/>
        </authorList>
    </citation>
    <scope>NUCLEOTIDE SEQUENCE [LARGE SCALE GENOMIC DNA]</scope>
    <source>
        <strain evidence="4 5">EC05</strain>
    </source>
</reference>
<dbReference type="Pfam" id="PF00505">
    <property type="entry name" value="HMG_box"/>
    <property type="match status" value="1"/>
</dbReference>
<dbReference type="PROSITE" id="PS50118">
    <property type="entry name" value="HMG_BOX_2"/>
    <property type="match status" value="1"/>
</dbReference>